<evidence type="ECO:0000256" key="1">
    <source>
        <dbReference type="SAM" id="MobiDB-lite"/>
    </source>
</evidence>
<name>A0AAV7PLK1_PLEWA</name>
<dbReference type="EMBL" id="JANPWB010000011">
    <property type="protein sequence ID" value="KAJ1128272.1"/>
    <property type="molecule type" value="Genomic_DNA"/>
</dbReference>
<keyword evidence="3" id="KW-1185">Reference proteome</keyword>
<reference evidence="2" key="1">
    <citation type="journal article" date="2022" name="bioRxiv">
        <title>Sequencing and chromosome-scale assembly of the giantPleurodeles waltlgenome.</title>
        <authorList>
            <person name="Brown T."/>
            <person name="Elewa A."/>
            <person name="Iarovenko S."/>
            <person name="Subramanian E."/>
            <person name="Araus A.J."/>
            <person name="Petzold A."/>
            <person name="Susuki M."/>
            <person name="Suzuki K.-i.T."/>
            <person name="Hayashi T."/>
            <person name="Toyoda A."/>
            <person name="Oliveira C."/>
            <person name="Osipova E."/>
            <person name="Leigh N.D."/>
            <person name="Simon A."/>
            <person name="Yun M.H."/>
        </authorList>
    </citation>
    <scope>NUCLEOTIDE SEQUENCE</scope>
    <source>
        <strain evidence="2">20211129_DDA</strain>
        <tissue evidence="2">Liver</tissue>
    </source>
</reference>
<feature type="region of interest" description="Disordered" evidence="1">
    <location>
        <begin position="1"/>
        <end position="72"/>
    </location>
</feature>
<feature type="region of interest" description="Disordered" evidence="1">
    <location>
        <begin position="117"/>
        <end position="146"/>
    </location>
</feature>
<sequence length="232" mass="25622">MQDSTPDSPPSSFREDRRIPRTYQVVQAFSSARAPPRSTSQFPSTGLQRQQIESGPGRLRGPCEPGADPRHPVAAELCRDPTRCAESKHPETWWRRSRGLPVGEKKLCCCCASSARDLGRGTGRPGRERRPASAELPRPHGLRLRTGPQDEAAEIEEVAGMAWAACLTWSPSGPPPGCRPRWKTRQRGEAAKKKQAACSSGTTQRPHQRTKPRGRTARKEKVIEAALTKYLT</sequence>
<evidence type="ECO:0000313" key="3">
    <source>
        <dbReference type="Proteomes" id="UP001066276"/>
    </source>
</evidence>
<organism evidence="2 3">
    <name type="scientific">Pleurodeles waltl</name>
    <name type="common">Iberian ribbed newt</name>
    <dbReference type="NCBI Taxonomy" id="8319"/>
    <lineage>
        <taxon>Eukaryota</taxon>
        <taxon>Metazoa</taxon>
        <taxon>Chordata</taxon>
        <taxon>Craniata</taxon>
        <taxon>Vertebrata</taxon>
        <taxon>Euteleostomi</taxon>
        <taxon>Amphibia</taxon>
        <taxon>Batrachia</taxon>
        <taxon>Caudata</taxon>
        <taxon>Salamandroidea</taxon>
        <taxon>Salamandridae</taxon>
        <taxon>Pleurodelinae</taxon>
        <taxon>Pleurodeles</taxon>
    </lineage>
</organism>
<dbReference type="Proteomes" id="UP001066276">
    <property type="component" value="Chromosome 7"/>
</dbReference>
<comment type="caution">
    <text evidence="2">The sequence shown here is derived from an EMBL/GenBank/DDBJ whole genome shotgun (WGS) entry which is preliminary data.</text>
</comment>
<proteinExistence type="predicted"/>
<accession>A0AAV7PLK1</accession>
<dbReference type="AlphaFoldDB" id="A0AAV7PLK1"/>
<protein>
    <submittedName>
        <fullName evidence="2">Uncharacterized protein</fullName>
    </submittedName>
</protein>
<feature type="compositionally biased region" description="Basic residues" evidence="1">
    <location>
        <begin position="206"/>
        <end position="216"/>
    </location>
</feature>
<feature type="compositionally biased region" description="Polar residues" evidence="1">
    <location>
        <begin position="37"/>
        <end position="53"/>
    </location>
</feature>
<evidence type="ECO:0000313" key="2">
    <source>
        <dbReference type="EMBL" id="KAJ1128272.1"/>
    </source>
</evidence>
<gene>
    <name evidence="2" type="ORF">NDU88_006651</name>
</gene>
<feature type="region of interest" description="Disordered" evidence="1">
    <location>
        <begin position="171"/>
        <end position="221"/>
    </location>
</feature>